<feature type="transmembrane region" description="Helical" evidence="13">
    <location>
        <begin position="32"/>
        <end position="48"/>
    </location>
</feature>
<feature type="transmembrane region" description="Helical" evidence="13">
    <location>
        <begin position="60"/>
        <end position="85"/>
    </location>
</feature>
<dbReference type="InterPro" id="IPR002401">
    <property type="entry name" value="Cyt_P450_E_grp-I"/>
</dbReference>
<dbReference type="GO" id="GO:1902181">
    <property type="term" value="P:verruculogen biosynthetic process"/>
    <property type="evidence" value="ECO:0007669"/>
    <property type="project" value="UniProtKB-ARBA"/>
</dbReference>
<dbReference type="GO" id="GO:0016020">
    <property type="term" value="C:membrane"/>
    <property type="evidence" value="ECO:0007669"/>
    <property type="project" value="UniProtKB-SubCell"/>
</dbReference>
<dbReference type="InterPro" id="IPR001128">
    <property type="entry name" value="Cyt_P450"/>
</dbReference>
<evidence type="ECO:0000256" key="9">
    <source>
        <dbReference type="ARBA" id="ARBA00023004"/>
    </source>
</evidence>
<dbReference type="Proteomes" id="UP000327013">
    <property type="component" value="Chromosome 4"/>
</dbReference>
<keyword evidence="4 12" id="KW-0349">Heme</keyword>
<keyword evidence="9 12" id="KW-0408">Iron</keyword>
<dbReference type="OrthoDB" id="1727429at2759"/>
<comment type="similarity">
    <text evidence="3">Belongs to the cytochrome P450 family.</text>
</comment>
<dbReference type="Pfam" id="PF00067">
    <property type="entry name" value="p450"/>
    <property type="match status" value="1"/>
</dbReference>
<dbReference type="Gene3D" id="1.10.630.10">
    <property type="entry name" value="Cytochrome P450"/>
    <property type="match status" value="1"/>
</dbReference>
<keyword evidence="11 13" id="KW-0472">Membrane</keyword>
<dbReference type="PANTHER" id="PTHR24305">
    <property type="entry name" value="CYTOCHROME P450"/>
    <property type="match status" value="1"/>
</dbReference>
<evidence type="ECO:0000256" key="3">
    <source>
        <dbReference type="ARBA" id="ARBA00010617"/>
    </source>
</evidence>
<sequence>MPGTPTLLLAAAAGVATHVGYFNRGEHHFYGVRYLQAFLTVCITAIALQVRSADVPTRTALSTTATIAGAFLAGVYASLLTYRIFLHPLNKFPGPFMARITSYWYTFQVAGHARAQDVTMRMHEKYGEFVRVGSSDLSITHPEGVKVVYGLGSKCSKAAWYDNDAPLTSMHTSRNRVMHDRRRRVWSPAFSDKALRGYEERIKPYGQKLVDQLSAFGGKPVNVSEWFNYFSFDVMGDLAFGESFDMLEKGEEHWAVKLLNEGMEPLHLMLPPWTFRILTAIPGLAAGYWKFIGYCSEKLDARMKRGEAGEKDIMSSLLEPYRKTAPPSGDELTYLQGDSRLIIVAGSDTTAATLTHLFYHIAKEPQIIARLREELQTHVDATGNVDHKAIQDAPYLNGCINETLRINPPVPTMVARMTPPEGVTIGDTFVPGNMTVWCPQYVIGRSERIYPNAAAFLPERWYSQPDMITEKTAFAPFSAGVFGCIGRPLALLEIRTVVAKLVAAFDVRFAPGEDGHALVRETRDHFTLGLGDLKLAFEKRKA</sequence>
<dbReference type="PRINTS" id="PR00385">
    <property type="entry name" value="P450"/>
</dbReference>
<keyword evidence="15" id="KW-1185">Reference proteome</keyword>
<evidence type="ECO:0000256" key="6">
    <source>
        <dbReference type="ARBA" id="ARBA00022723"/>
    </source>
</evidence>
<keyword evidence="5 13" id="KW-0812">Transmembrane</keyword>
<dbReference type="AlphaFoldDB" id="A0A660KRK6"/>
<dbReference type="PANTHER" id="PTHR24305:SF112">
    <property type="entry name" value="L-ORNITHINE-N5-MONOOXYGENASE (EUROFUNG)"/>
    <property type="match status" value="1"/>
</dbReference>
<evidence type="ECO:0000256" key="13">
    <source>
        <dbReference type="SAM" id="Phobius"/>
    </source>
</evidence>
<gene>
    <name evidence="14" type="ORF">FH972_009492</name>
</gene>
<dbReference type="CDD" id="cd11061">
    <property type="entry name" value="CYP67-like"/>
    <property type="match status" value="1"/>
</dbReference>
<dbReference type="SUPFAM" id="SSF48264">
    <property type="entry name" value="Cytochrome P450"/>
    <property type="match status" value="1"/>
</dbReference>
<name>A0A660KRK6_9ROSI</name>
<evidence type="ECO:0000313" key="14">
    <source>
        <dbReference type="EMBL" id="KAE8036859.1"/>
    </source>
</evidence>
<evidence type="ECO:0000256" key="11">
    <source>
        <dbReference type="ARBA" id="ARBA00023136"/>
    </source>
</evidence>
<evidence type="ECO:0000256" key="2">
    <source>
        <dbReference type="ARBA" id="ARBA00004370"/>
    </source>
</evidence>
<evidence type="ECO:0000256" key="5">
    <source>
        <dbReference type="ARBA" id="ARBA00022692"/>
    </source>
</evidence>
<dbReference type="FunFam" id="1.10.630.10:FF:000063">
    <property type="entry name" value="Cytochrome P450 monooxygenase"/>
    <property type="match status" value="1"/>
</dbReference>
<protein>
    <recommendedName>
        <fullName evidence="16">Cytochrome P450</fullName>
    </recommendedName>
</protein>
<evidence type="ECO:0000256" key="12">
    <source>
        <dbReference type="PIRSR" id="PIRSR602401-1"/>
    </source>
</evidence>
<reference evidence="14 15" key="1">
    <citation type="submission" date="2019-06" db="EMBL/GenBank/DDBJ databases">
        <title>A chromosomal-level reference genome of Carpinus fangiana (Coryloideae, Betulaceae).</title>
        <authorList>
            <person name="Yang X."/>
            <person name="Wang Z."/>
            <person name="Zhang L."/>
            <person name="Hao G."/>
            <person name="Liu J."/>
            <person name="Yang Y."/>
        </authorList>
    </citation>
    <scope>NUCLEOTIDE SEQUENCE [LARGE SCALE GENOMIC DNA]</scope>
    <source>
        <strain evidence="14">Cfa_2016G</strain>
        <tissue evidence="14">Leaf</tissue>
    </source>
</reference>
<dbReference type="GO" id="GO:0005506">
    <property type="term" value="F:iron ion binding"/>
    <property type="evidence" value="ECO:0007669"/>
    <property type="project" value="InterPro"/>
</dbReference>
<dbReference type="InterPro" id="IPR050121">
    <property type="entry name" value="Cytochrome_P450_monoxygenase"/>
</dbReference>
<dbReference type="GO" id="GO:0016705">
    <property type="term" value="F:oxidoreductase activity, acting on paired donors, with incorporation or reduction of molecular oxygen"/>
    <property type="evidence" value="ECO:0007669"/>
    <property type="project" value="InterPro"/>
</dbReference>
<dbReference type="GO" id="GO:0020037">
    <property type="term" value="F:heme binding"/>
    <property type="evidence" value="ECO:0007669"/>
    <property type="project" value="InterPro"/>
</dbReference>
<keyword evidence="6 12" id="KW-0479">Metal-binding</keyword>
<evidence type="ECO:0008006" key="16">
    <source>
        <dbReference type="Google" id="ProtNLM"/>
    </source>
</evidence>
<comment type="subcellular location">
    <subcellularLocation>
        <location evidence="2">Membrane</location>
    </subcellularLocation>
</comment>
<evidence type="ECO:0000256" key="1">
    <source>
        <dbReference type="ARBA" id="ARBA00001971"/>
    </source>
</evidence>
<organism evidence="14 15">
    <name type="scientific">Carpinus fangiana</name>
    <dbReference type="NCBI Taxonomy" id="176857"/>
    <lineage>
        <taxon>Eukaryota</taxon>
        <taxon>Viridiplantae</taxon>
        <taxon>Streptophyta</taxon>
        <taxon>Embryophyta</taxon>
        <taxon>Tracheophyta</taxon>
        <taxon>Spermatophyta</taxon>
        <taxon>Magnoliopsida</taxon>
        <taxon>eudicotyledons</taxon>
        <taxon>Gunneridae</taxon>
        <taxon>Pentapetalae</taxon>
        <taxon>rosids</taxon>
        <taxon>fabids</taxon>
        <taxon>Fagales</taxon>
        <taxon>Betulaceae</taxon>
        <taxon>Carpinus</taxon>
    </lineage>
</organism>
<dbReference type="InterPro" id="IPR036396">
    <property type="entry name" value="Cyt_P450_sf"/>
</dbReference>
<accession>A0A660KRK6</accession>
<comment type="cofactor">
    <cofactor evidence="1 12">
        <name>heme</name>
        <dbReference type="ChEBI" id="CHEBI:30413"/>
    </cofactor>
</comment>
<dbReference type="EMBL" id="CM017324">
    <property type="protein sequence ID" value="KAE8036859.1"/>
    <property type="molecule type" value="Genomic_DNA"/>
</dbReference>
<keyword evidence="7 13" id="KW-1133">Transmembrane helix</keyword>
<evidence type="ECO:0000256" key="8">
    <source>
        <dbReference type="ARBA" id="ARBA00023002"/>
    </source>
</evidence>
<dbReference type="PRINTS" id="PR00463">
    <property type="entry name" value="EP450I"/>
</dbReference>
<keyword evidence="10" id="KW-0503">Monooxygenase</keyword>
<feature type="binding site" description="axial binding residue" evidence="12">
    <location>
        <position position="484"/>
    </location>
    <ligand>
        <name>heme</name>
        <dbReference type="ChEBI" id="CHEBI:30413"/>
    </ligand>
    <ligandPart>
        <name>Fe</name>
        <dbReference type="ChEBI" id="CHEBI:18248"/>
    </ligandPart>
</feature>
<evidence type="ECO:0000256" key="7">
    <source>
        <dbReference type="ARBA" id="ARBA00022989"/>
    </source>
</evidence>
<evidence type="ECO:0000256" key="4">
    <source>
        <dbReference type="ARBA" id="ARBA00022617"/>
    </source>
</evidence>
<evidence type="ECO:0000313" key="15">
    <source>
        <dbReference type="Proteomes" id="UP000327013"/>
    </source>
</evidence>
<proteinExistence type="inferred from homology"/>
<dbReference type="GO" id="GO:0004497">
    <property type="term" value="F:monooxygenase activity"/>
    <property type="evidence" value="ECO:0007669"/>
    <property type="project" value="UniProtKB-KW"/>
</dbReference>
<evidence type="ECO:0000256" key="10">
    <source>
        <dbReference type="ARBA" id="ARBA00023033"/>
    </source>
</evidence>
<keyword evidence="8" id="KW-0560">Oxidoreductase</keyword>